<dbReference type="AlphaFoldDB" id="A0A9D5QD69"/>
<dbReference type="Gene3D" id="1.10.357.10">
    <property type="entry name" value="Tetracycline Repressor, domain 2"/>
    <property type="match status" value="1"/>
</dbReference>
<reference evidence="6" key="1">
    <citation type="submission" date="2019-11" db="EMBL/GenBank/DDBJ databases">
        <title>Microbial mats filling the niche in hypersaline microbial mats.</title>
        <authorList>
            <person name="Wong H.L."/>
            <person name="Macleod F.I."/>
            <person name="White R.A. III"/>
            <person name="Burns B.P."/>
        </authorList>
    </citation>
    <scope>NUCLEOTIDE SEQUENCE</scope>
    <source>
        <strain evidence="6">Bin_327</strain>
    </source>
</reference>
<proteinExistence type="predicted"/>
<keyword evidence="2 4" id="KW-0238">DNA-binding</keyword>
<evidence type="ECO:0000256" key="1">
    <source>
        <dbReference type="ARBA" id="ARBA00023015"/>
    </source>
</evidence>
<feature type="domain" description="HTH tetR-type" evidence="5">
    <location>
        <begin position="11"/>
        <end position="71"/>
    </location>
</feature>
<evidence type="ECO:0000313" key="7">
    <source>
        <dbReference type="Proteomes" id="UP000630660"/>
    </source>
</evidence>
<dbReference type="Pfam" id="PF00440">
    <property type="entry name" value="TetR_N"/>
    <property type="match status" value="1"/>
</dbReference>
<dbReference type="SUPFAM" id="SSF46689">
    <property type="entry name" value="Homeodomain-like"/>
    <property type="match status" value="1"/>
</dbReference>
<dbReference type="GO" id="GO:0003700">
    <property type="term" value="F:DNA-binding transcription factor activity"/>
    <property type="evidence" value="ECO:0007669"/>
    <property type="project" value="TreeGrafter"/>
</dbReference>
<dbReference type="PANTHER" id="PTHR30055">
    <property type="entry name" value="HTH-TYPE TRANSCRIPTIONAL REGULATOR RUTR"/>
    <property type="match status" value="1"/>
</dbReference>
<accession>A0A9D5QD69</accession>
<name>A0A9D5QD69_UNCW3</name>
<sequence>MEKSQDRKPAEVRKFEILYAATELFCEHDYHVVSMEDVAAKVGVSKATVYLYFSSKLELFFGVIDHAVDKLIAGLEEALTDTAHQSLAEKLDAAQQSLQDYAPIFRASQHLMSTGMPDNDFPPHVVATFMKKMHSRRGRLQEMFVNVFSKAQEKGEVRSDMNPEELATVFGTYGMLMTRSEVSYETAKEILFHGILVKEDKE</sequence>
<protein>
    <submittedName>
        <fullName evidence="6">TetR family transcriptional regulator</fullName>
    </submittedName>
</protein>
<dbReference type="Proteomes" id="UP000630660">
    <property type="component" value="Unassembled WGS sequence"/>
</dbReference>
<dbReference type="InterPro" id="IPR001647">
    <property type="entry name" value="HTH_TetR"/>
</dbReference>
<dbReference type="EMBL" id="WJKJ01000296">
    <property type="protein sequence ID" value="MBD3365309.1"/>
    <property type="molecule type" value="Genomic_DNA"/>
</dbReference>
<dbReference type="SUPFAM" id="SSF48498">
    <property type="entry name" value="Tetracyclin repressor-like, C-terminal domain"/>
    <property type="match status" value="1"/>
</dbReference>
<evidence type="ECO:0000256" key="2">
    <source>
        <dbReference type="ARBA" id="ARBA00023125"/>
    </source>
</evidence>
<evidence type="ECO:0000313" key="6">
    <source>
        <dbReference type="EMBL" id="MBD3365309.1"/>
    </source>
</evidence>
<dbReference type="InterPro" id="IPR050109">
    <property type="entry name" value="HTH-type_TetR-like_transc_reg"/>
</dbReference>
<dbReference type="PROSITE" id="PS50977">
    <property type="entry name" value="HTH_TETR_2"/>
    <property type="match status" value="1"/>
</dbReference>
<dbReference type="InterPro" id="IPR036271">
    <property type="entry name" value="Tet_transcr_reg_TetR-rel_C_sf"/>
</dbReference>
<evidence type="ECO:0000256" key="4">
    <source>
        <dbReference type="PROSITE-ProRule" id="PRU00335"/>
    </source>
</evidence>
<dbReference type="InterPro" id="IPR009057">
    <property type="entry name" value="Homeodomain-like_sf"/>
</dbReference>
<evidence type="ECO:0000259" key="5">
    <source>
        <dbReference type="PROSITE" id="PS50977"/>
    </source>
</evidence>
<keyword evidence="3" id="KW-0804">Transcription</keyword>
<dbReference type="GO" id="GO:0000976">
    <property type="term" value="F:transcription cis-regulatory region binding"/>
    <property type="evidence" value="ECO:0007669"/>
    <property type="project" value="TreeGrafter"/>
</dbReference>
<feature type="DNA-binding region" description="H-T-H motif" evidence="4">
    <location>
        <begin position="34"/>
        <end position="53"/>
    </location>
</feature>
<dbReference type="PANTHER" id="PTHR30055:SF234">
    <property type="entry name" value="HTH-TYPE TRANSCRIPTIONAL REGULATOR BETI"/>
    <property type="match status" value="1"/>
</dbReference>
<keyword evidence="1" id="KW-0805">Transcription regulation</keyword>
<gene>
    <name evidence="6" type="ORF">GF359_08855</name>
</gene>
<dbReference type="PRINTS" id="PR00455">
    <property type="entry name" value="HTHTETR"/>
</dbReference>
<comment type="caution">
    <text evidence="6">The sequence shown here is derived from an EMBL/GenBank/DDBJ whole genome shotgun (WGS) entry which is preliminary data.</text>
</comment>
<evidence type="ECO:0000256" key="3">
    <source>
        <dbReference type="ARBA" id="ARBA00023163"/>
    </source>
</evidence>
<organism evidence="6 7">
    <name type="scientific">candidate division WOR-3 bacterium</name>
    <dbReference type="NCBI Taxonomy" id="2052148"/>
    <lineage>
        <taxon>Bacteria</taxon>
        <taxon>Bacteria division WOR-3</taxon>
    </lineage>
</organism>
<dbReference type="FunFam" id="1.10.10.60:FF:000141">
    <property type="entry name" value="TetR family transcriptional regulator"/>
    <property type="match status" value="1"/>
</dbReference>